<dbReference type="EMBL" id="VLKZ01000005">
    <property type="protein sequence ID" value="TWI56299.1"/>
    <property type="molecule type" value="Genomic_DNA"/>
</dbReference>
<dbReference type="Pfam" id="PF01594">
    <property type="entry name" value="AI-2E_transport"/>
    <property type="match status" value="1"/>
</dbReference>
<name>A0A562QHT1_9BACI</name>
<keyword evidence="8" id="KW-1185">Reference proteome</keyword>
<evidence type="ECO:0000256" key="5">
    <source>
        <dbReference type="ARBA" id="ARBA00023136"/>
    </source>
</evidence>
<dbReference type="OrthoDB" id="9793390at2"/>
<evidence type="ECO:0000313" key="7">
    <source>
        <dbReference type="EMBL" id="TWI56299.1"/>
    </source>
</evidence>
<comment type="caution">
    <text evidence="7">The sequence shown here is derived from an EMBL/GenBank/DDBJ whole genome shotgun (WGS) entry which is preliminary data.</text>
</comment>
<accession>A0A562QHT1</accession>
<sequence>MENTRQRIWMNRLIMILLSLIIVYMLVKLSPLLTPVFTVIRALILPIGLAALLTYFLHPLVEKFHATGLPRTLTILLIFLAIVFSIVFLLTIGLPTLIKQIQHAFEQIPAQLKQLKSLSIQVQEQVDSLPTPIQSHTKEWSAQLGEVSERALDQVAKVALFFLRSAFSFMVIPFLVFYFLKDYGLIVRAAWYLTPRQWRKPLQRYIKDVDHTFGSFIRGQLLVSLSVAILTIIGLWLLGVPYPILLGLFIGAADLIPYFGAFIGAAPAVMVAMLESSQLALYTVILIVVIQQIEGNLLSPLIVGKTLHLHPMLIILALLIGVEVGGVIGLLVAVPTLAIGKVTLLHLRLHLMND</sequence>
<feature type="transmembrane region" description="Helical" evidence="6">
    <location>
        <begin position="158"/>
        <end position="180"/>
    </location>
</feature>
<protein>
    <submittedName>
        <fullName evidence="7">Putative PurR-regulated permease PerM</fullName>
    </submittedName>
</protein>
<feature type="transmembrane region" description="Helical" evidence="6">
    <location>
        <begin position="73"/>
        <end position="94"/>
    </location>
</feature>
<evidence type="ECO:0000256" key="3">
    <source>
        <dbReference type="ARBA" id="ARBA00022692"/>
    </source>
</evidence>
<dbReference type="Proteomes" id="UP000315711">
    <property type="component" value="Unassembled WGS sequence"/>
</dbReference>
<feature type="transmembrane region" description="Helical" evidence="6">
    <location>
        <begin position="314"/>
        <end position="339"/>
    </location>
</feature>
<gene>
    <name evidence="7" type="ORF">IQ10_02192</name>
</gene>
<dbReference type="PANTHER" id="PTHR21716:SF15">
    <property type="entry name" value="TRANSPORT PROTEIN YRRI-RELATED"/>
    <property type="match status" value="1"/>
</dbReference>
<keyword evidence="3 6" id="KW-0812">Transmembrane</keyword>
<evidence type="ECO:0000256" key="4">
    <source>
        <dbReference type="ARBA" id="ARBA00022989"/>
    </source>
</evidence>
<dbReference type="PANTHER" id="PTHR21716">
    <property type="entry name" value="TRANSMEMBRANE PROTEIN"/>
    <property type="match status" value="1"/>
</dbReference>
<evidence type="ECO:0000313" key="8">
    <source>
        <dbReference type="Proteomes" id="UP000315711"/>
    </source>
</evidence>
<dbReference type="GO" id="GO:0005886">
    <property type="term" value="C:plasma membrane"/>
    <property type="evidence" value="ECO:0007669"/>
    <property type="project" value="UniProtKB-SubCell"/>
</dbReference>
<feature type="transmembrane region" description="Helical" evidence="6">
    <location>
        <begin position="9"/>
        <end position="27"/>
    </location>
</feature>
<evidence type="ECO:0000256" key="2">
    <source>
        <dbReference type="ARBA" id="ARBA00009773"/>
    </source>
</evidence>
<comment type="similarity">
    <text evidence="2">Belongs to the autoinducer-2 exporter (AI-2E) (TC 2.A.86) family.</text>
</comment>
<feature type="transmembrane region" description="Helical" evidence="6">
    <location>
        <begin position="244"/>
        <end position="272"/>
    </location>
</feature>
<feature type="transmembrane region" description="Helical" evidence="6">
    <location>
        <begin position="221"/>
        <end position="238"/>
    </location>
</feature>
<feature type="transmembrane region" description="Helical" evidence="6">
    <location>
        <begin position="279"/>
        <end position="302"/>
    </location>
</feature>
<feature type="transmembrane region" description="Helical" evidence="6">
    <location>
        <begin position="39"/>
        <end position="61"/>
    </location>
</feature>
<keyword evidence="5 6" id="KW-0472">Membrane</keyword>
<evidence type="ECO:0000256" key="1">
    <source>
        <dbReference type="ARBA" id="ARBA00004141"/>
    </source>
</evidence>
<dbReference type="AlphaFoldDB" id="A0A562QHT1"/>
<dbReference type="InterPro" id="IPR002549">
    <property type="entry name" value="AI-2E-like"/>
</dbReference>
<dbReference type="RefSeq" id="WP_144450497.1">
    <property type="nucleotide sequence ID" value="NZ_VLKZ01000005.1"/>
</dbReference>
<organism evidence="7 8">
    <name type="scientific">Halalkalibacter nanhaiisediminis</name>
    <dbReference type="NCBI Taxonomy" id="688079"/>
    <lineage>
        <taxon>Bacteria</taxon>
        <taxon>Bacillati</taxon>
        <taxon>Bacillota</taxon>
        <taxon>Bacilli</taxon>
        <taxon>Bacillales</taxon>
        <taxon>Bacillaceae</taxon>
        <taxon>Halalkalibacter</taxon>
    </lineage>
</organism>
<keyword evidence="4 6" id="KW-1133">Transmembrane helix</keyword>
<proteinExistence type="inferred from homology"/>
<reference evidence="7 8" key="1">
    <citation type="journal article" date="2015" name="Stand. Genomic Sci.">
        <title>Genomic Encyclopedia of Bacterial and Archaeal Type Strains, Phase III: the genomes of soil and plant-associated and newly described type strains.</title>
        <authorList>
            <person name="Whitman W.B."/>
            <person name="Woyke T."/>
            <person name="Klenk H.P."/>
            <person name="Zhou Y."/>
            <person name="Lilburn T.G."/>
            <person name="Beck B.J."/>
            <person name="De Vos P."/>
            <person name="Vandamme P."/>
            <person name="Eisen J.A."/>
            <person name="Garrity G."/>
            <person name="Hugenholtz P."/>
            <person name="Kyrpides N.C."/>
        </authorList>
    </citation>
    <scope>NUCLEOTIDE SEQUENCE [LARGE SCALE GENOMIC DNA]</scope>
    <source>
        <strain evidence="7 8">CGMCC 1.10116</strain>
    </source>
</reference>
<evidence type="ECO:0000256" key="6">
    <source>
        <dbReference type="SAM" id="Phobius"/>
    </source>
</evidence>
<comment type="subcellular location">
    <subcellularLocation>
        <location evidence="1">Membrane</location>
        <topology evidence="1">Multi-pass membrane protein</topology>
    </subcellularLocation>
</comment>